<accession>A0A368Y9D0</accession>
<evidence type="ECO:0000313" key="1">
    <source>
        <dbReference type="EMBL" id="RCW75437.1"/>
    </source>
</evidence>
<sequence>MNLQFLLFEHSEGGDDTGLFEAMAAVRPAQAAAVEAEIAAVLDWASAHFGAPVPVEDGGDWHAELQRSEEADGSGAPRQVFSLSLAGSAAFCAAFQSRFGDALA</sequence>
<reference evidence="1 2" key="1">
    <citation type="submission" date="2018-07" db="EMBL/GenBank/DDBJ databases">
        <title>Genomic Encyclopedia of Type Strains, Phase IV (KMG-IV): sequencing the most valuable type-strain genomes for metagenomic binning, comparative biology and taxonomic classification.</title>
        <authorList>
            <person name="Goeker M."/>
        </authorList>
    </citation>
    <scope>NUCLEOTIDE SEQUENCE [LARGE SCALE GENOMIC DNA]</scope>
    <source>
        <strain evidence="1 2">DSM 21634</strain>
    </source>
</reference>
<dbReference type="Proteomes" id="UP000252884">
    <property type="component" value="Unassembled WGS sequence"/>
</dbReference>
<dbReference type="EMBL" id="QPJK01000001">
    <property type="protein sequence ID" value="RCW75437.1"/>
    <property type="molecule type" value="Genomic_DNA"/>
</dbReference>
<dbReference type="RefSeq" id="WP_114464820.1">
    <property type="nucleotide sequence ID" value="NZ_QPJK01000001.1"/>
</dbReference>
<keyword evidence="2" id="KW-1185">Reference proteome</keyword>
<organism evidence="1 2">
    <name type="scientific">Pseudorhodoferax soli</name>
    <dbReference type="NCBI Taxonomy" id="545864"/>
    <lineage>
        <taxon>Bacteria</taxon>
        <taxon>Pseudomonadati</taxon>
        <taxon>Pseudomonadota</taxon>
        <taxon>Betaproteobacteria</taxon>
        <taxon>Burkholderiales</taxon>
        <taxon>Comamonadaceae</taxon>
    </lineage>
</organism>
<comment type="caution">
    <text evidence="1">The sequence shown here is derived from an EMBL/GenBank/DDBJ whole genome shotgun (WGS) entry which is preliminary data.</text>
</comment>
<evidence type="ECO:0000313" key="2">
    <source>
        <dbReference type="Proteomes" id="UP000252884"/>
    </source>
</evidence>
<name>A0A368Y9D0_9BURK</name>
<dbReference type="AlphaFoldDB" id="A0A368Y9D0"/>
<gene>
    <name evidence="1" type="ORF">DES41_10129</name>
</gene>
<proteinExistence type="predicted"/>
<dbReference type="OrthoDB" id="8685558at2"/>
<protein>
    <submittedName>
        <fullName evidence="1">Uncharacterized protein</fullName>
    </submittedName>
</protein>